<protein>
    <submittedName>
        <fullName evidence="1">Uncharacterized protein</fullName>
    </submittedName>
</protein>
<dbReference type="Proteomes" id="UP000799755">
    <property type="component" value="Unassembled WGS sequence"/>
</dbReference>
<sequence>MAAAGYLFNERVPSGILIAQAVGITTSVFLAGQNAAFSYATVPALLEAPAPLAARQWKKVFDLGKKVGPILAVAGTIATGYLASQQDTSSLPFKLNLAATIIFPSIIPYTLAFMKPTNNKLLSKADSLASTELSNKAAEAGVTQSETVHALLDKWATLNLARALITCVGALCAVWAAIDKREAVGFSKAALKTGANRMG</sequence>
<organism evidence="1 2">
    <name type="scientific">Lindgomyces ingoldianus</name>
    <dbReference type="NCBI Taxonomy" id="673940"/>
    <lineage>
        <taxon>Eukaryota</taxon>
        <taxon>Fungi</taxon>
        <taxon>Dikarya</taxon>
        <taxon>Ascomycota</taxon>
        <taxon>Pezizomycotina</taxon>
        <taxon>Dothideomycetes</taxon>
        <taxon>Pleosporomycetidae</taxon>
        <taxon>Pleosporales</taxon>
        <taxon>Lindgomycetaceae</taxon>
        <taxon>Lindgomyces</taxon>
    </lineage>
</organism>
<gene>
    <name evidence="1" type="ORF">BDR25DRAFT_307855</name>
</gene>
<accession>A0ACB6Q8H7</accession>
<keyword evidence="2" id="KW-1185">Reference proteome</keyword>
<evidence type="ECO:0000313" key="2">
    <source>
        <dbReference type="Proteomes" id="UP000799755"/>
    </source>
</evidence>
<proteinExistence type="predicted"/>
<evidence type="ECO:0000313" key="1">
    <source>
        <dbReference type="EMBL" id="KAF2463248.1"/>
    </source>
</evidence>
<reference evidence="1" key="1">
    <citation type="journal article" date="2020" name="Stud. Mycol.">
        <title>101 Dothideomycetes genomes: a test case for predicting lifestyles and emergence of pathogens.</title>
        <authorList>
            <person name="Haridas S."/>
            <person name="Albert R."/>
            <person name="Binder M."/>
            <person name="Bloem J."/>
            <person name="Labutti K."/>
            <person name="Salamov A."/>
            <person name="Andreopoulos B."/>
            <person name="Baker S."/>
            <person name="Barry K."/>
            <person name="Bills G."/>
            <person name="Bluhm B."/>
            <person name="Cannon C."/>
            <person name="Castanera R."/>
            <person name="Culley D."/>
            <person name="Daum C."/>
            <person name="Ezra D."/>
            <person name="Gonzalez J."/>
            <person name="Henrissat B."/>
            <person name="Kuo A."/>
            <person name="Liang C."/>
            <person name="Lipzen A."/>
            <person name="Lutzoni F."/>
            <person name="Magnuson J."/>
            <person name="Mondo S."/>
            <person name="Nolan M."/>
            <person name="Ohm R."/>
            <person name="Pangilinan J."/>
            <person name="Park H.-J."/>
            <person name="Ramirez L."/>
            <person name="Alfaro M."/>
            <person name="Sun H."/>
            <person name="Tritt A."/>
            <person name="Yoshinaga Y."/>
            <person name="Zwiers L.-H."/>
            <person name="Turgeon B."/>
            <person name="Goodwin S."/>
            <person name="Spatafora J."/>
            <person name="Crous P."/>
            <person name="Grigoriev I."/>
        </authorList>
    </citation>
    <scope>NUCLEOTIDE SEQUENCE</scope>
    <source>
        <strain evidence="1">ATCC 200398</strain>
    </source>
</reference>
<dbReference type="EMBL" id="MU003552">
    <property type="protein sequence ID" value="KAF2463248.1"/>
    <property type="molecule type" value="Genomic_DNA"/>
</dbReference>
<name>A0ACB6Q8H7_9PLEO</name>
<comment type="caution">
    <text evidence="1">The sequence shown here is derived from an EMBL/GenBank/DDBJ whole genome shotgun (WGS) entry which is preliminary data.</text>
</comment>